<evidence type="ECO:0000313" key="2">
    <source>
        <dbReference type="Proteomes" id="UP001234202"/>
    </source>
</evidence>
<gene>
    <name evidence="1" type="ORF">QFC24_001909</name>
</gene>
<protein>
    <submittedName>
        <fullName evidence="1">Uncharacterized protein</fullName>
    </submittedName>
</protein>
<sequence>MVMGGNAFIRSNVTISRIEDQLYKQLADAAQQVLNRYYSHVLLPPSAPGKVNHGDIDLLVSESLETEAKNGKLEDIVGRELRAQAVFRNNAMTSYAIPHPTLPDVCVQLDTQLCEPEYLSWVYFITSYGDLVPILGSIHHKFGLIINDKGFWVQLDLPKTANMCGIPRAKMVVFLTLEPGKMLEFLGLDAGRYQEGRANEEEIFEWIRGGKFFRPMSRKTGDATTQSTESKSAKINSNVETSHPSDTPVPKRRMLTAFANYSHNYAATPLSASSPGDIALEAGKFFDKQQEYETALRYCLSEVQDFEFWQQVRSGLSGNSSRKARIIRSLKKWVVLEDGKPSISEHPVDRSDVAQGSEAERTGRLGWIKEHWEEVYEKEKRSAAEASGKSIQHDSQ</sequence>
<comment type="caution">
    <text evidence="1">The sequence shown here is derived from an EMBL/GenBank/DDBJ whole genome shotgun (WGS) entry which is preliminary data.</text>
</comment>
<proteinExistence type="predicted"/>
<evidence type="ECO:0000313" key="1">
    <source>
        <dbReference type="EMBL" id="KAJ9126873.1"/>
    </source>
</evidence>
<dbReference type="Proteomes" id="UP001234202">
    <property type="component" value="Unassembled WGS sequence"/>
</dbReference>
<organism evidence="1 2">
    <name type="scientific">Naganishia onofrii</name>
    <dbReference type="NCBI Taxonomy" id="1851511"/>
    <lineage>
        <taxon>Eukaryota</taxon>
        <taxon>Fungi</taxon>
        <taxon>Dikarya</taxon>
        <taxon>Basidiomycota</taxon>
        <taxon>Agaricomycotina</taxon>
        <taxon>Tremellomycetes</taxon>
        <taxon>Filobasidiales</taxon>
        <taxon>Filobasidiaceae</taxon>
        <taxon>Naganishia</taxon>
    </lineage>
</organism>
<keyword evidence="2" id="KW-1185">Reference proteome</keyword>
<reference evidence="1" key="1">
    <citation type="submission" date="2023-04" db="EMBL/GenBank/DDBJ databases">
        <title>Draft Genome sequencing of Naganishia species isolated from polar environments using Oxford Nanopore Technology.</title>
        <authorList>
            <person name="Leo P."/>
            <person name="Venkateswaran K."/>
        </authorList>
    </citation>
    <scope>NUCLEOTIDE SEQUENCE</scope>
    <source>
        <strain evidence="1">DBVPG 5303</strain>
    </source>
</reference>
<dbReference type="EMBL" id="JASBWV010000004">
    <property type="protein sequence ID" value="KAJ9126873.1"/>
    <property type="molecule type" value="Genomic_DNA"/>
</dbReference>
<name>A0ACC2XTD7_9TREE</name>
<accession>A0ACC2XTD7</accession>